<name>A0A9D2VIN0_9ACTN</name>
<feature type="non-terminal residue" evidence="1">
    <location>
        <position position="1"/>
    </location>
</feature>
<evidence type="ECO:0000313" key="2">
    <source>
        <dbReference type="Proteomes" id="UP000789325"/>
    </source>
</evidence>
<proteinExistence type="predicted"/>
<dbReference type="AlphaFoldDB" id="A0A9D2VIN0"/>
<gene>
    <name evidence="1" type="ORF">K8V16_01140</name>
</gene>
<sequence length="118" mass="12738">PRPTRRGEMAQNGKGHAPFAYDRCALPQLKVGIGPARFATLGKVDVGNMTAIVQMHDSGIYANEEVTFDFRKHTESQPVELDRCKPGDEVKVTYFDSQTSKGGLAGESLVLAEATSGL</sequence>
<comment type="caution">
    <text evidence="1">The sequence shown here is derived from an EMBL/GenBank/DDBJ whole genome shotgun (WGS) entry which is preliminary data.</text>
</comment>
<dbReference type="Proteomes" id="UP000789325">
    <property type="component" value="Unassembled WGS sequence"/>
</dbReference>
<reference evidence="1" key="2">
    <citation type="submission" date="2021-09" db="EMBL/GenBank/DDBJ databases">
        <authorList>
            <person name="Gilroy R."/>
        </authorList>
    </citation>
    <scope>NUCLEOTIDE SEQUENCE</scope>
    <source>
        <strain evidence="1">USAMLcec12-2067</strain>
    </source>
</reference>
<protein>
    <submittedName>
        <fullName evidence="1">Uncharacterized protein</fullName>
    </submittedName>
</protein>
<evidence type="ECO:0000313" key="1">
    <source>
        <dbReference type="EMBL" id="HJH42384.1"/>
    </source>
</evidence>
<dbReference type="EMBL" id="DYZL01000024">
    <property type="protein sequence ID" value="HJH42384.1"/>
    <property type="molecule type" value="Genomic_DNA"/>
</dbReference>
<organism evidence="1 2">
    <name type="scientific">Rubneribacter badeniensis</name>
    <dbReference type="NCBI Taxonomy" id="2070688"/>
    <lineage>
        <taxon>Bacteria</taxon>
        <taxon>Bacillati</taxon>
        <taxon>Actinomycetota</taxon>
        <taxon>Coriobacteriia</taxon>
        <taxon>Eggerthellales</taxon>
        <taxon>Eggerthellaceae</taxon>
        <taxon>Rubneribacter</taxon>
    </lineage>
</organism>
<accession>A0A9D2VIN0</accession>
<reference evidence="1" key="1">
    <citation type="journal article" date="2021" name="PeerJ">
        <title>Extensive microbial diversity within the chicken gut microbiome revealed by metagenomics and culture.</title>
        <authorList>
            <person name="Gilroy R."/>
            <person name="Ravi A."/>
            <person name="Getino M."/>
            <person name="Pursley I."/>
            <person name="Horton D.L."/>
            <person name="Alikhan N.F."/>
            <person name="Baker D."/>
            <person name="Gharbi K."/>
            <person name="Hall N."/>
            <person name="Watson M."/>
            <person name="Adriaenssens E.M."/>
            <person name="Foster-Nyarko E."/>
            <person name="Jarju S."/>
            <person name="Secka A."/>
            <person name="Antonio M."/>
            <person name="Oren A."/>
            <person name="Chaudhuri R.R."/>
            <person name="La Ragione R."/>
            <person name="Hildebrand F."/>
            <person name="Pallen M.J."/>
        </authorList>
    </citation>
    <scope>NUCLEOTIDE SEQUENCE</scope>
    <source>
        <strain evidence="1">USAMLcec12-2067</strain>
    </source>
</reference>